<keyword evidence="2" id="KW-1185">Reference proteome</keyword>
<dbReference type="AlphaFoldDB" id="A0A9N9F3H8"/>
<sequence>MTASSCVISFHINGISNSYKKEKKESHDLPANPMEIKLSKKIEFDEMKNLTSSEYPNDGIGVSMNLNPSEYKVELSNLPFDLNQFIGKISSPNFSNNSLTFNGCLPPDAKNKLDVMNTMANAFTKLFK</sequence>
<name>A0A9N9F3H8_9GLOM</name>
<proteinExistence type="predicted"/>
<gene>
    <name evidence="1" type="ORF">DERYTH_LOCUS3172</name>
</gene>
<organism evidence="1 2">
    <name type="scientific">Dentiscutata erythropus</name>
    <dbReference type="NCBI Taxonomy" id="1348616"/>
    <lineage>
        <taxon>Eukaryota</taxon>
        <taxon>Fungi</taxon>
        <taxon>Fungi incertae sedis</taxon>
        <taxon>Mucoromycota</taxon>
        <taxon>Glomeromycotina</taxon>
        <taxon>Glomeromycetes</taxon>
        <taxon>Diversisporales</taxon>
        <taxon>Gigasporaceae</taxon>
        <taxon>Dentiscutata</taxon>
    </lineage>
</organism>
<evidence type="ECO:0000313" key="1">
    <source>
        <dbReference type="EMBL" id="CAG8506632.1"/>
    </source>
</evidence>
<evidence type="ECO:0000313" key="2">
    <source>
        <dbReference type="Proteomes" id="UP000789405"/>
    </source>
</evidence>
<comment type="caution">
    <text evidence="1">The sequence shown here is derived from an EMBL/GenBank/DDBJ whole genome shotgun (WGS) entry which is preliminary data.</text>
</comment>
<dbReference type="Proteomes" id="UP000789405">
    <property type="component" value="Unassembled WGS sequence"/>
</dbReference>
<reference evidence="1" key="1">
    <citation type="submission" date="2021-06" db="EMBL/GenBank/DDBJ databases">
        <authorList>
            <person name="Kallberg Y."/>
            <person name="Tangrot J."/>
            <person name="Rosling A."/>
        </authorList>
    </citation>
    <scope>NUCLEOTIDE SEQUENCE</scope>
    <source>
        <strain evidence="1">MA453B</strain>
    </source>
</reference>
<accession>A0A9N9F3H8</accession>
<dbReference type="EMBL" id="CAJVPY010001088">
    <property type="protein sequence ID" value="CAG8506632.1"/>
    <property type="molecule type" value="Genomic_DNA"/>
</dbReference>
<protein>
    <submittedName>
        <fullName evidence="1">22431_t:CDS:1</fullName>
    </submittedName>
</protein>